<comment type="caution">
    <text evidence="1">The sequence shown here is derived from an EMBL/GenBank/DDBJ whole genome shotgun (WGS) entry which is preliminary data.</text>
</comment>
<dbReference type="EMBL" id="QXGF01004238">
    <property type="protein sequence ID" value="KAE8920083.1"/>
    <property type="molecule type" value="Genomic_DNA"/>
</dbReference>
<dbReference type="AlphaFoldDB" id="A0A6A3DID2"/>
<name>A0A6A3DID2_9STRA</name>
<dbReference type="Proteomes" id="UP000429523">
    <property type="component" value="Unassembled WGS sequence"/>
</dbReference>
<accession>A0A6A3DID2</accession>
<reference evidence="1 3" key="1">
    <citation type="submission" date="2018-08" db="EMBL/GenBank/DDBJ databases">
        <title>Genomic investigation of the strawberry pathogen Phytophthora fragariae indicates pathogenicity is determined by transcriptional variation in three key races.</title>
        <authorList>
            <person name="Adams T.M."/>
            <person name="Armitage A.D."/>
            <person name="Sobczyk M.K."/>
            <person name="Bates H.J."/>
            <person name="Dunwell J.M."/>
            <person name="Nellist C.F."/>
            <person name="Harrison R.J."/>
        </authorList>
    </citation>
    <scope>NUCLEOTIDE SEQUENCE [LARGE SCALE GENOMIC DNA]</scope>
    <source>
        <strain evidence="1 3">NOV-9</strain>
        <strain evidence="2 4">ONT-3</strain>
    </source>
</reference>
<dbReference type="Proteomes" id="UP000488956">
    <property type="component" value="Unassembled WGS sequence"/>
</dbReference>
<protein>
    <submittedName>
        <fullName evidence="1">Uncharacterized protein</fullName>
    </submittedName>
</protein>
<evidence type="ECO:0000313" key="4">
    <source>
        <dbReference type="Proteomes" id="UP000488956"/>
    </source>
</evidence>
<proteinExistence type="predicted"/>
<gene>
    <name evidence="1" type="ORF">PF009_g29619</name>
    <name evidence="2" type="ORF">PF010_g9140</name>
</gene>
<evidence type="ECO:0000313" key="1">
    <source>
        <dbReference type="EMBL" id="KAE8920083.1"/>
    </source>
</evidence>
<sequence length="36" mass="3755">MSEFTCAASMALPFLSPPGQCPVLTLGQPRAPKNPP</sequence>
<evidence type="ECO:0000313" key="2">
    <source>
        <dbReference type="EMBL" id="KAE9115944.1"/>
    </source>
</evidence>
<organism evidence="1 3">
    <name type="scientific">Phytophthora fragariae</name>
    <dbReference type="NCBI Taxonomy" id="53985"/>
    <lineage>
        <taxon>Eukaryota</taxon>
        <taxon>Sar</taxon>
        <taxon>Stramenopiles</taxon>
        <taxon>Oomycota</taxon>
        <taxon>Peronosporomycetes</taxon>
        <taxon>Peronosporales</taxon>
        <taxon>Peronosporaceae</taxon>
        <taxon>Phytophthora</taxon>
    </lineage>
</organism>
<dbReference type="EMBL" id="QXFX01000431">
    <property type="protein sequence ID" value="KAE9115944.1"/>
    <property type="molecule type" value="Genomic_DNA"/>
</dbReference>
<evidence type="ECO:0000313" key="3">
    <source>
        <dbReference type="Proteomes" id="UP000429523"/>
    </source>
</evidence>